<dbReference type="Proteomes" id="UP000019149">
    <property type="component" value="Unassembled WGS sequence"/>
</dbReference>
<gene>
    <name evidence="1" type="ORF">EGR_05382</name>
</gene>
<reference evidence="1 2" key="1">
    <citation type="journal article" date="2013" name="Nat. Genet.">
        <title>The genome of the hydatid tapeworm Echinococcus granulosus.</title>
        <authorList>
            <person name="Zheng H."/>
            <person name="Zhang W."/>
            <person name="Zhang L."/>
            <person name="Zhang Z."/>
            <person name="Li J."/>
            <person name="Lu G."/>
            <person name="Zhu Y."/>
            <person name="Wang Y."/>
            <person name="Huang Y."/>
            <person name="Liu J."/>
            <person name="Kang H."/>
            <person name="Chen J."/>
            <person name="Wang L."/>
            <person name="Chen A."/>
            <person name="Yu S."/>
            <person name="Gao Z."/>
            <person name="Jin L."/>
            <person name="Gu W."/>
            <person name="Wang Z."/>
            <person name="Zhao L."/>
            <person name="Shi B."/>
            <person name="Wen H."/>
            <person name="Lin R."/>
            <person name="Jones M.K."/>
            <person name="Brejova B."/>
            <person name="Vinar T."/>
            <person name="Zhao G."/>
            <person name="McManus D.P."/>
            <person name="Chen Z."/>
            <person name="Zhou Y."/>
            <person name="Wang S."/>
        </authorList>
    </citation>
    <scope>NUCLEOTIDE SEQUENCE [LARGE SCALE GENOMIC DNA]</scope>
</reference>
<evidence type="ECO:0000313" key="1">
    <source>
        <dbReference type="EMBL" id="EUB59762.1"/>
    </source>
</evidence>
<proteinExistence type="predicted"/>
<comment type="caution">
    <text evidence="1">The sequence shown here is derived from an EMBL/GenBank/DDBJ whole genome shotgun (WGS) entry which is preliminary data.</text>
</comment>
<sequence>MHQVDNSQLARSKKHLKQDISGVKNLDFSRGVDWKEVISCTVRQPYLLSQLTLRKASNDFVGDRRDPMLLEAVYGKEMSLMNRRLHCKLDKDGICQLMTVPPNSVELAKAVFTPNKIEELFANSDFTNPILLPHDSVYISIQCKLVGPSDMFGQMKAAKSSCLLFRTQIPVQCHFCLILHKLLSNPSTSLRSDIDAEWQEENGANMTGRSSFAIANNRLEEKKKRMNSDEKQQGRLRQIGSATALFRFGSIGHPAHDLSMVVVFKSINSDVTYMVNCCAEGQRIMMFINGKRSLSIASSVLYLSPTPTNRRDMESYAFGKTK</sequence>
<name>W6UNE2_ECHGR</name>
<accession>W6UNE2</accession>
<organism evidence="1 2">
    <name type="scientific">Echinococcus granulosus</name>
    <name type="common">Hydatid tapeworm</name>
    <dbReference type="NCBI Taxonomy" id="6210"/>
    <lineage>
        <taxon>Eukaryota</taxon>
        <taxon>Metazoa</taxon>
        <taxon>Spiralia</taxon>
        <taxon>Lophotrochozoa</taxon>
        <taxon>Platyhelminthes</taxon>
        <taxon>Cestoda</taxon>
        <taxon>Eucestoda</taxon>
        <taxon>Cyclophyllidea</taxon>
        <taxon>Taeniidae</taxon>
        <taxon>Echinococcus</taxon>
        <taxon>Echinococcus granulosus group</taxon>
    </lineage>
</organism>
<evidence type="ECO:0000313" key="2">
    <source>
        <dbReference type="Proteomes" id="UP000019149"/>
    </source>
</evidence>
<dbReference type="EMBL" id="APAU02000039">
    <property type="protein sequence ID" value="EUB59762.1"/>
    <property type="molecule type" value="Genomic_DNA"/>
</dbReference>
<dbReference type="CTD" id="36341097"/>
<dbReference type="RefSeq" id="XP_024350958.1">
    <property type="nucleotide sequence ID" value="XM_024494631.1"/>
</dbReference>
<dbReference type="KEGG" id="egl:EGR_05382"/>
<keyword evidence="2" id="KW-1185">Reference proteome</keyword>
<dbReference type="AlphaFoldDB" id="W6UNE2"/>
<protein>
    <submittedName>
        <fullName evidence="1">Uncharacterized protein</fullName>
    </submittedName>
</protein>
<dbReference type="GeneID" id="36341097"/>